<dbReference type="GO" id="GO:0008320">
    <property type="term" value="F:protein transmembrane transporter activity"/>
    <property type="evidence" value="ECO:0007669"/>
    <property type="project" value="UniProtKB-UniRule"/>
</dbReference>
<evidence type="ECO:0000256" key="5">
    <source>
        <dbReference type="ARBA" id="ARBA00022692"/>
    </source>
</evidence>
<evidence type="ECO:0000256" key="6">
    <source>
        <dbReference type="ARBA" id="ARBA00022927"/>
    </source>
</evidence>
<dbReference type="InterPro" id="IPR003369">
    <property type="entry name" value="TatA/B/E"/>
</dbReference>
<protein>
    <recommendedName>
        <fullName evidence="10">Sec-independent protein translocase protein TatB</fullName>
    </recommendedName>
</protein>
<name>A0A1X3DHL5_9NEIS</name>
<reference evidence="13" key="1">
    <citation type="submission" date="2017-01" db="EMBL/GenBank/DDBJ databases">
        <authorList>
            <person name="Mah S.A."/>
            <person name="Swanson W.J."/>
            <person name="Moy G.W."/>
            <person name="Vacquier V.D."/>
        </authorList>
    </citation>
    <scope>NUCLEOTIDE SEQUENCE [LARGE SCALE GENOMIC DNA]</scope>
    <source>
        <strain evidence="13">124861</strain>
    </source>
</reference>
<dbReference type="OrthoDB" id="9816005at2"/>
<gene>
    <name evidence="10" type="primary">tatB</name>
    <name evidence="12" type="ORF">BV912_06825</name>
</gene>
<keyword evidence="7 10" id="KW-1133">Transmembrane helix</keyword>
<evidence type="ECO:0000256" key="10">
    <source>
        <dbReference type="HAMAP-Rule" id="MF_00237"/>
    </source>
</evidence>
<keyword evidence="8 10" id="KW-0811">Translocation</keyword>
<dbReference type="RefSeq" id="WP_085359376.1">
    <property type="nucleotide sequence ID" value="NZ_MTAB01000013.1"/>
</dbReference>
<evidence type="ECO:0000256" key="1">
    <source>
        <dbReference type="ARBA" id="ARBA00004167"/>
    </source>
</evidence>
<dbReference type="NCBIfam" id="TIGR01410">
    <property type="entry name" value="tatB"/>
    <property type="match status" value="1"/>
</dbReference>
<dbReference type="HAMAP" id="MF_00237">
    <property type="entry name" value="TatB"/>
    <property type="match status" value="1"/>
</dbReference>
<proteinExistence type="inferred from homology"/>
<keyword evidence="3 10" id="KW-1003">Cell membrane</keyword>
<dbReference type="AlphaFoldDB" id="A0A1X3DHL5"/>
<evidence type="ECO:0000256" key="4">
    <source>
        <dbReference type="ARBA" id="ARBA00022519"/>
    </source>
</evidence>
<evidence type="ECO:0000313" key="12">
    <source>
        <dbReference type="EMBL" id="OSI20858.1"/>
    </source>
</evidence>
<dbReference type="GO" id="GO:0043953">
    <property type="term" value="P:protein transport by the Tat complex"/>
    <property type="evidence" value="ECO:0007669"/>
    <property type="project" value="UniProtKB-UniRule"/>
</dbReference>
<dbReference type="PANTHER" id="PTHR33162:SF1">
    <property type="entry name" value="SEC-INDEPENDENT PROTEIN TRANSLOCASE PROTEIN TATA, CHLOROPLASTIC"/>
    <property type="match status" value="1"/>
</dbReference>
<organism evidence="12 13">
    <name type="scientific">Neisseria dumasiana</name>
    <dbReference type="NCBI Taxonomy" id="1931275"/>
    <lineage>
        <taxon>Bacteria</taxon>
        <taxon>Pseudomonadati</taxon>
        <taxon>Pseudomonadota</taxon>
        <taxon>Betaproteobacteria</taxon>
        <taxon>Neisseriales</taxon>
        <taxon>Neisseriaceae</taxon>
        <taxon>Neisseria</taxon>
    </lineage>
</organism>
<feature type="region of interest" description="Disordered" evidence="11">
    <location>
        <begin position="137"/>
        <end position="181"/>
    </location>
</feature>
<keyword evidence="9 10" id="KW-0472">Membrane</keyword>
<comment type="function">
    <text evidence="10">Part of the twin-arginine translocation (Tat) system that transports large folded proteins containing a characteristic twin-arginine motif in their signal peptide across membranes. Together with TatC, TatB is part of a receptor directly interacting with Tat signal peptides. TatB may form an oligomeric binding site that transiently accommodates folded Tat precursor proteins before their translocation.</text>
</comment>
<keyword evidence="2 10" id="KW-0813">Transport</keyword>
<dbReference type="PRINTS" id="PR01506">
    <property type="entry name" value="TATBPROTEIN"/>
</dbReference>
<evidence type="ECO:0000256" key="8">
    <source>
        <dbReference type="ARBA" id="ARBA00023010"/>
    </source>
</evidence>
<comment type="caution">
    <text evidence="12">The sequence shown here is derived from an EMBL/GenBank/DDBJ whole genome shotgun (WGS) entry which is preliminary data.</text>
</comment>
<accession>A0A1X3DHL5</accession>
<comment type="subunit">
    <text evidence="10">The Tat system comprises two distinct complexes: a TatABC complex, containing multiple copies of TatA, TatB and TatC subunits, and a separate TatA complex, containing only TatA subunits. Substrates initially bind to the TatABC complex, which probably triggers association of the separate TatA complex to form the active translocon.</text>
</comment>
<feature type="compositionally biased region" description="Basic residues" evidence="11">
    <location>
        <begin position="155"/>
        <end position="181"/>
    </location>
</feature>
<evidence type="ECO:0000256" key="9">
    <source>
        <dbReference type="ARBA" id="ARBA00023136"/>
    </source>
</evidence>
<comment type="subcellular location">
    <subcellularLocation>
        <location evidence="10">Cell membrane</location>
        <topology evidence="10">Single-pass membrane protein</topology>
    </subcellularLocation>
    <subcellularLocation>
        <location evidence="1">Membrane</location>
        <topology evidence="1">Single-pass membrane protein</topology>
    </subcellularLocation>
</comment>
<dbReference type="InterPro" id="IPR018448">
    <property type="entry name" value="TatB"/>
</dbReference>
<dbReference type="STRING" id="1931275.BV914_05850"/>
<keyword evidence="6 10" id="KW-0653">Protein transport</keyword>
<dbReference type="GO" id="GO:0033281">
    <property type="term" value="C:TAT protein transport complex"/>
    <property type="evidence" value="ECO:0007669"/>
    <property type="project" value="UniProtKB-UniRule"/>
</dbReference>
<evidence type="ECO:0000313" key="13">
    <source>
        <dbReference type="Proteomes" id="UP000193303"/>
    </source>
</evidence>
<evidence type="ECO:0000256" key="2">
    <source>
        <dbReference type="ARBA" id="ARBA00022448"/>
    </source>
</evidence>
<sequence>MFDFGFSELLLTGVIALVVLGPERLPKAARMAGNLVGRVQRMAGSVKQELSAHIEMDELRKAKSEFESAAESLRSGLGGTGESLRKELDDISDGLKVPAWERVPEQRTPADFGLDEYGNPLGNTPPAADWPHYSVPSEHHAANVGGFQTASIRKQSMRRKRDMRPRHRPKPQLRVRKKHPQ</sequence>
<dbReference type="Proteomes" id="UP000193303">
    <property type="component" value="Unassembled WGS sequence"/>
</dbReference>
<dbReference type="Gene3D" id="1.20.5.3310">
    <property type="match status" value="1"/>
</dbReference>
<evidence type="ECO:0000256" key="11">
    <source>
        <dbReference type="SAM" id="MobiDB-lite"/>
    </source>
</evidence>
<comment type="similarity">
    <text evidence="10">Belongs to the TatB family.</text>
</comment>
<dbReference type="EMBL" id="MTAB01000013">
    <property type="protein sequence ID" value="OSI20858.1"/>
    <property type="molecule type" value="Genomic_DNA"/>
</dbReference>
<dbReference type="PANTHER" id="PTHR33162">
    <property type="entry name" value="SEC-INDEPENDENT PROTEIN TRANSLOCASE PROTEIN TATA, CHLOROPLASTIC"/>
    <property type="match status" value="1"/>
</dbReference>
<dbReference type="Pfam" id="PF02416">
    <property type="entry name" value="TatA_B_E"/>
    <property type="match status" value="1"/>
</dbReference>
<evidence type="ECO:0000256" key="3">
    <source>
        <dbReference type="ARBA" id="ARBA00022475"/>
    </source>
</evidence>
<keyword evidence="5 10" id="KW-0812">Transmembrane</keyword>
<keyword evidence="4" id="KW-0997">Cell inner membrane</keyword>
<evidence type="ECO:0000256" key="7">
    <source>
        <dbReference type="ARBA" id="ARBA00022989"/>
    </source>
</evidence>